<evidence type="ECO:0000313" key="1">
    <source>
        <dbReference type="EMBL" id="RHB05438.1"/>
    </source>
</evidence>
<comment type="caution">
    <text evidence="1">The sequence shown here is derived from an EMBL/GenBank/DDBJ whole genome shotgun (WGS) entry which is preliminary data.</text>
</comment>
<proteinExistence type="predicted"/>
<dbReference type="AlphaFoldDB" id="A0A413UCD6"/>
<accession>A0A413UCD6</accession>
<name>A0A413UCD6_9FIRM</name>
<reference evidence="1 2" key="1">
    <citation type="submission" date="2018-08" db="EMBL/GenBank/DDBJ databases">
        <title>A genome reference for cultivated species of the human gut microbiota.</title>
        <authorList>
            <person name="Zou Y."/>
            <person name="Xue W."/>
            <person name="Luo G."/>
        </authorList>
    </citation>
    <scope>NUCLEOTIDE SEQUENCE [LARGE SCALE GENOMIC DNA]</scope>
    <source>
        <strain evidence="1 2">AM42-13AC</strain>
    </source>
</reference>
<protein>
    <submittedName>
        <fullName evidence="1">Uncharacterized protein</fullName>
    </submittedName>
</protein>
<dbReference type="Proteomes" id="UP000285288">
    <property type="component" value="Unassembled WGS sequence"/>
</dbReference>
<sequence length="126" mass="14775">MLKINYEQTKVLTKKHLDTLSKYFKAGYYRIKKVPLYKIDEDTDFMDLLTINCSTPYDDILIHDLEILSRMDVLSKQILYCVHLLGIKRRNLESGNDYSFGKPYEDYKRALLGYGLSMESLIAYAD</sequence>
<dbReference type="EMBL" id="QSGD01000022">
    <property type="protein sequence ID" value="RHB05438.1"/>
    <property type="molecule type" value="Genomic_DNA"/>
</dbReference>
<gene>
    <name evidence="1" type="ORF">DW907_06695</name>
</gene>
<dbReference type="RefSeq" id="WP_118011422.1">
    <property type="nucleotide sequence ID" value="NZ_DBFOYD010000087.1"/>
</dbReference>
<evidence type="ECO:0000313" key="2">
    <source>
        <dbReference type="Proteomes" id="UP000285288"/>
    </source>
</evidence>
<organism evidence="1 2">
    <name type="scientific">Holdemanella biformis</name>
    <dbReference type="NCBI Taxonomy" id="1735"/>
    <lineage>
        <taxon>Bacteria</taxon>
        <taxon>Bacillati</taxon>
        <taxon>Bacillota</taxon>
        <taxon>Erysipelotrichia</taxon>
        <taxon>Erysipelotrichales</taxon>
        <taxon>Erysipelotrichaceae</taxon>
        <taxon>Holdemanella</taxon>
    </lineage>
</organism>